<dbReference type="PANTHER" id="PTHR30578">
    <property type="entry name" value="ELECTRON TRANSPORT COMPLEX PROTEIN RNFD"/>
    <property type="match status" value="1"/>
</dbReference>
<comment type="caution">
    <text evidence="10">The sequence shown here is derived from an EMBL/GenBank/DDBJ whole genome shotgun (WGS) entry which is preliminary data.</text>
</comment>
<keyword evidence="1" id="KW-0813">Transport</keyword>
<dbReference type="EMBL" id="JACJTE010000002">
    <property type="protein sequence ID" value="MBD2559643.1"/>
    <property type="molecule type" value="Genomic_DNA"/>
</dbReference>
<evidence type="ECO:0000256" key="9">
    <source>
        <dbReference type="SAM" id="Phobius"/>
    </source>
</evidence>
<evidence type="ECO:0000313" key="10">
    <source>
        <dbReference type="EMBL" id="MBD2559643.1"/>
    </source>
</evidence>
<organism evidence="10 11">
    <name type="scientific">Nostoc linckia FACHB-391</name>
    <dbReference type="NCBI Taxonomy" id="2692906"/>
    <lineage>
        <taxon>Bacteria</taxon>
        <taxon>Bacillati</taxon>
        <taxon>Cyanobacteriota</taxon>
        <taxon>Cyanophyceae</taxon>
        <taxon>Nostocales</taxon>
        <taxon>Nostocaceae</taxon>
        <taxon>Nostoc</taxon>
    </lineage>
</organism>
<sequence length="278" mass="31262">MLLKDIRDYQILFLGLFLVLGIGTRDWTLRPELIGVAIATSLATQWILSLVTGKEQMANLRSALITSLGLGLLLRADHWTTMAIAAVIAIASKFIFQVGDKHFFNPTNFGIISALILTPDAWVSPGQWGEEWWYGLLFAGTGGMILQRVGRWDTTAAFLGSYSLLEAIRNLWLGWTWDVYWHRLMSGSLLLFALFMITDPRSIPNSRIGRVVWAICIAGLTFILRNYFFVSTAVFWALFALAPLTILFDVLWLAPRFAWQEGDKEAEKAEGKLLTLNS</sequence>
<feature type="transmembrane region" description="Helical" evidence="9">
    <location>
        <begin position="180"/>
        <end position="198"/>
    </location>
</feature>
<protein>
    <submittedName>
        <fullName evidence="10">RnfABCDGE type electron transport complex subunit D</fullName>
    </submittedName>
</protein>
<keyword evidence="4" id="KW-0288">FMN</keyword>
<feature type="transmembrane region" description="Helical" evidence="9">
    <location>
        <begin position="210"/>
        <end position="228"/>
    </location>
</feature>
<evidence type="ECO:0000256" key="1">
    <source>
        <dbReference type="ARBA" id="ARBA00022448"/>
    </source>
</evidence>
<feature type="transmembrane region" description="Helical" evidence="9">
    <location>
        <begin position="72"/>
        <end position="96"/>
    </location>
</feature>
<keyword evidence="6" id="KW-1278">Translocase</keyword>
<dbReference type="RefSeq" id="WP_190890964.1">
    <property type="nucleotide sequence ID" value="NZ_JACJTE010000002.1"/>
</dbReference>
<feature type="transmembrane region" description="Helical" evidence="9">
    <location>
        <begin position="234"/>
        <end position="254"/>
    </location>
</feature>
<evidence type="ECO:0000256" key="3">
    <source>
        <dbReference type="ARBA" id="ARBA00022630"/>
    </source>
</evidence>
<keyword evidence="11" id="KW-1185">Reference proteome</keyword>
<proteinExistence type="predicted"/>
<feature type="transmembrane region" description="Helical" evidence="9">
    <location>
        <begin position="9"/>
        <end position="27"/>
    </location>
</feature>
<evidence type="ECO:0000313" key="11">
    <source>
        <dbReference type="Proteomes" id="UP000604661"/>
    </source>
</evidence>
<evidence type="ECO:0000256" key="2">
    <source>
        <dbReference type="ARBA" id="ARBA00022553"/>
    </source>
</evidence>
<evidence type="ECO:0000256" key="6">
    <source>
        <dbReference type="ARBA" id="ARBA00022967"/>
    </source>
</evidence>
<dbReference type="InterPro" id="IPR004338">
    <property type="entry name" value="NqrB/RnfD"/>
</dbReference>
<keyword evidence="5 9" id="KW-0812">Transmembrane</keyword>
<dbReference type="Proteomes" id="UP000604661">
    <property type="component" value="Unassembled WGS sequence"/>
</dbReference>
<accession>A0ABR8ERC6</accession>
<dbReference type="PANTHER" id="PTHR30578:SF0">
    <property type="entry name" value="ION-TRANSLOCATING OXIDOREDUCTASE COMPLEX SUBUNIT D"/>
    <property type="match status" value="1"/>
</dbReference>
<evidence type="ECO:0000256" key="5">
    <source>
        <dbReference type="ARBA" id="ARBA00022692"/>
    </source>
</evidence>
<keyword evidence="8 9" id="KW-0472">Membrane</keyword>
<evidence type="ECO:0000256" key="7">
    <source>
        <dbReference type="ARBA" id="ARBA00022989"/>
    </source>
</evidence>
<evidence type="ECO:0000256" key="4">
    <source>
        <dbReference type="ARBA" id="ARBA00022643"/>
    </source>
</evidence>
<feature type="transmembrane region" description="Helical" evidence="9">
    <location>
        <begin position="33"/>
        <end position="51"/>
    </location>
</feature>
<evidence type="ECO:0000256" key="8">
    <source>
        <dbReference type="ARBA" id="ARBA00023136"/>
    </source>
</evidence>
<reference evidence="10 11" key="1">
    <citation type="journal article" date="2020" name="ISME J.">
        <title>Comparative genomics reveals insights into cyanobacterial evolution and habitat adaptation.</title>
        <authorList>
            <person name="Chen M.Y."/>
            <person name="Teng W.K."/>
            <person name="Zhao L."/>
            <person name="Hu C.X."/>
            <person name="Zhou Y.K."/>
            <person name="Han B.P."/>
            <person name="Song L.R."/>
            <person name="Shu W.S."/>
        </authorList>
    </citation>
    <scope>NUCLEOTIDE SEQUENCE [LARGE SCALE GENOMIC DNA]</scope>
    <source>
        <strain evidence="10 11">FACHB-391</strain>
    </source>
</reference>
<gene>
    <name evidence="10" type="ORF">H6G95_03220</name>
</gene>
<keyword evidence="7 9" id="KW-1133">Transmembrane helix</keyword>
<dbReference type="Pfam" id="PF03116">
    <property type="entry name" value="NQR2_RnfD_RnfE"/>
    <property type="match status" value="1"/>
</dbReference>
<keyword evidence="2" id="KW-0597">Phosphoprotein</keyword>
<keyword evidence="3" id="KW-0285">Flavoprotein</keyword>
<name>A0ABR8ERC6_NOSLI</name>